<feature type="region of interest" description="Disordered" evidence="5">
    <location>
        <begin position="71"/>
        <end position="97"/>
    </location>
</feature>
<keyword evidence="4 6" id="KW-0472">Membrane</keyword>
<feature type="region of interest" description="Disordered" evidence="5">
    <location>
        <begin position="1"/>
        <end position="27"/>
    </location>
</feature>
<dbReference type="Pfam" id="PF07738">
    <property type="entry name" value="Sad1_UNC"/>
    <property type="match status" value="1"/>
</dbReference>
<sequence>MSASTVSISANPATASTRRRAVEKKQPTALDLADSNLATATAAAAAADPISTPNVSYRSDSRDAIQVVKKTLPHTNVPTSSTRRPSGTASAVKKHTKTPKPRWLTVVSVVTKNLLLVIVLIGLVQMVRRLVANSYQTSDSDGLSVISGDFDGKFAEMESFVKKTTKMMQVQIDVIDQKLDSGIRNVRDELSVKMDDKVEELQLKLKEVSGTSENLEKLMGEFREKNWVSRDEVENMLEEYRKMKGSSEIDDKSLDEFRVYAREMVEKEIEKHAADGLGKVDYALASGGARVVKHSEPFITKSGSGDVFSWLTNRNAVSNNADKILTPSFGEPGQCFPLKGDSGFVQIRLRTAIIPEAVTLEHVAKSVAYDRSSAPKNGRISGWLHKEKGTDLAADSEKMFLLTEFIYDLDKSNAQTFDVLQSAGSNVVDTIRFDFTSNHGQPHTCIYRLRVHGREPNSLNPILHVSYNLLAKCVDLRSLPSVINQYRVGARCKNVLFVSAAELL</sequence>
<proteinExistence type="predicted"/>
<dbReference type="InterPro" id="IPR012919">
    <property type="entry name" value="SUN_dom"/>
</dbReference>
<dbReference type="PANTHER" id="PTHR12911">
    <property type="entry name" value="SAD1/UNC-84-LIKE PROTEIN-RELATED"/>
    <property type="match status" value="1"/>
</dbReference>
<evidence type="ECO:0000256" key="2">
    <source>
        <dbReference type="ARBA" id="ARBA00022692"/>
    </source>
</evidence>
<protein>
    <recommendedName>
        <fullName evidence="7">SUN domain-containing protein</fullName>
    </recommendedName>
</protein>
<feature type="compositionally biased region" description="Polar residues" evidence="5">
    <location>
        <begin position="1"/>
        <end position="16"/>
    </location>
</feature>
<keyword evidence="3 6" id="KW-1133">Transmembrane helix</keyword>
<feature type="compositionally biased region" description="Polar residues" evidence="5">
    <location>
        <begin position="73"/>
        <end position="89"/>
    </location>
</feature>
<keyword evidence="9" id="KW-1185">Reference proteome</keyword>
<evidence type="ECO:0000256" key="3">
    <source>
        <dbReference type="ARBA" id="ARBA00022989"/>
    </source>
</evidence>
<accession>A0ABQ7WWY4</accession>
<evidence type="ECO:0000256" key="4">
    <source>
        <dbReference type="ARBA" id="ARBA00023136"/>
    </source>
</evidence>
<reference evidence="8 9" key="1">
    <citation type="journal article" date="2021" name="bioRxiv">
        <title>Chromosome-scale and haplotype-resolved genome assembly of a tetraploid potato cultivar.</title>
        <authorList>
            <person name="Sun H."/>
            <person name="Jiao W.-B."/>
            <person name="Krause K."/>
            <person name="Campoy J.A."/>
            <person name="Goel M."/>
            <person name="Folz-Donahue K."/>
            <person name="Kukat C."/>
            <person name="Huettel B."/>
            <person name="Schneeberger K."/>
        </authorList>
    </citation>
    <scope>NUCLEOTIDE SEQUENCE [LARGE SCALE GENOMIC DNA]</scope>
    <source>
        <strain evidence="8">SolTubOtavaFocal</strain>
        <tissue evidence="8">Leaves</tissue>
    </source>
</reference>
<comment type="subcellular location">
    <subcellularLocation>
        <location evidence="1">Membrane</location>
    </subcellularLocation>
</comment>
<evidence type="ECO:0000256" key="5">
    <source>
        <dbReference type="SAM" id="MobiDB-lite"/>
    </source>
</evidence>
<evidence type="ECO:0000313" key="8">
    <source>
        <dbReference type="EMBL" id="KAH0784502.1"/>
    </source>
</evidence>
<evidence type="ECO:0000256" key="1">
    <source>
        <dbReference type="ARBA" id="ARBA00004370"/>
    </source>
</evidence>
<feature type="domain" description="SUN" evidence="7">
    <location>
        <begin position="287"/>
        <end position="456"/>
    </location>
</feature>
<organism evidence="8 9">
    <name type="scientific">Solanum tuberosum</name>
    <name type="common">Potato</name>
    <dbReference type="NCBI Taxonomy" id="4113"/>
    <lineage>
        <taxon>Eukaryota</taxon>
        <taxon>Viridiplantae</taxon>
        <taxon>Streptophyta</taxon>
        <taxon>Embryophyta</taxon>
        <taxon>Tracheophyta</taxon>
        <taxon>Spermatophyta</taxon>
        <taxon>Magnoliopsida</taxon>
        <taxon>eudicotyledons</taxon>
        <taxon>Gunneridae</taxon>
        <taxon>Pentapetalae</taxon>
        <taxon>asterids</taxon>
        <taxon>lamiids</taxon>
        <taxon>Solanales</taxon>
        <taxon>Solanaceae</taxon>
        <taxon>Solanoideae</taxon>
        <taxon>Solaneae</taxon>
        <taxon>Solanum</taxon>
    </lineage>
</organism>
<dbReference type="Proteomes" id="UP000826656">
    <property type="component" value="Unassembled WGS sequence"/>
</dbReference>
<evidence type="ECO:0000259" key="7">
    <source>
        <dbReference type="PROSITE" id="PS51469"/>
    </source>
</evidence>
<evidence type="ECO:0000313" key="9">
    <source>
        <dbReference type="Proteomes" id="UP000826656"/>
    </source>
</evidence>
<gene>
    <name evidence="8" type="ORF">KY290_004100</name>
</gene>
<dbReference type="PANTHER" id="PTHR12911:SF8">
    <property type="entry name" value="KLAROID PROTEIN-RELATED"/>
    <property type="match status" value="1"/>
</dbReference>
<name>A0ABQ7WWY4_SOLTU</name>
<dbReference type="Gene3D" id="2.60.120.260">
    <property type="entry name" value="Galactose-binding domain-like"/>
    <property type="match status" value="1"/>
</dbReference>
<feature type="transmembrane region" description="Helical" evidence="6">
    <location>
        <begin position="103"/>
        <end position="124"/>
    </location>
</feature>
<dbReference type="PROSITE" id="PS51469">
    <property type="entry name" value="SUN"/>
    <property type="match status" value="1"/>
</dbReference>
<dbReference type="EMBL" id="JAIVGD010000001">
    <property type="protein sequence ID" value="KAH0784502.1"/>
    <property type="molecule type" value="Genomic_DNA"/>
</dbReference>
<comment type="caution">
    <text evidence="8">The sequence shown here is derived from an EMBL/GenBank/DDBJ whole genome shotgun (WGS) entry which is preliminary data.</text>
</comment>
<dbReference type="InterPro" id="IPR045119">
    <property type="entry name" value="SUN1-5"/>
</dbReference>
<keyword evidence="2 6" id="KW-0812">Transmembrane</keyword>
<evidence type="ECO:0000256" key="6">
    <source>
        <dbReference type="SAM" id="Phobius"/>
    </source>
</evidence>